<dbReference type="Pfam" id="PF01590">
    <property type="entry name" value="GAF"/>
    <property type="match status" value="1"/>
</dbReference>
<dbReference type="Gene3D" id="3.30.450.40">
    <property type="match status" value="1"/>
</dbReference>
<dbReference type="Proteomes" id="UP000436989">
    <property type="component" value="Unassembled WGS sequence"/>
</dbReference>
<evidence type="ECO:0000313" key="3">
    <source>
        <dbReference type="Proteomes" id="UP000436989"/>
    </source>
</evidence>
<dbReference type="AlphaFoldDB" id="A0A6N8GQ15"/>
<dbReference type="InterPro" id="IPR029016">
    <property type="entry name" value="GAF-like_dom_sf"/>
</dbReference>
<comment type="caution">
    <text evidence="2">The sequence shown here is derived from an EMBL/GenBank/DDBJ whole genome shotgun (WGS) entry which is preliminary data.</text>
</comment>
<organism evidence="2 3">
    <name type="scientific">Kocuria sediminis</name>
    <dbReference type="NCBI Taxonomy" id="1038857"/>
    <lineage>
        <taxon>Bacteria</taxon>
        <taxon>Bacillati</taxon>
        <taxon>Actinomycetota</taxon>
        <taxon>Actinomycetes</taxon>
        <taxon>Micrococcales</taxon>
        <taxon>Micrococcaceae</taxon>
        <taxon>Kocuria</taxon>
    </lineage>
</organism>
<evidence type="ECO:0000313" key="2">
    <source>
        <dbReference type="EMBL" id="MUN63373.1"/>
    </source>
</evidence>
<gene>
    <name evidence="2" type="ORF">GMA12_09515</name>
</gene>
<proteinExistence type="predicted"/>
<feature type="domain" description="GAF" evidence="1">
    <location>
        <begin position="123"/>
        <end position="236"/>
    </location>
</feature>
<reference evidence="2 3" key="1">
    <citation type="submission" date="2019-12" db="EMBL/GenBank/DDBJ databases">
        <authorList>
            <person name="Shi Y."/>
        </authorList>
    </citation>
    <scope>NUCLEOTIDE SEQUENCE [LARGE SCALE GENOMIC DNA]</scope>
    <source>
        <strain evidence="2 3">JCM 17929</strain>
    </source>
</reference>
<accession>A0A6N8GQ15</accession>
<dbReference type="EMBL" id="WOGU01000007">
    <property type="protein sequence ID" value="MUN63373.1"/>
    <property type="molecule type" value="Genomic_DNA"/>
</dbReference>
<name>A0A6N8GQ15_9MICC</name>
<sequence>MSVMVPPPCTPDARWHRVRCDACHHCGAVGVSATLHQDARGARAPRAEECAVDSCGSTGAPERVRSAWERCAARGMSRDLDGPREVLPDHEVEHQRALSPLGAHVDVVADLLGVARDAAEARVAVLTGPDGTVLWRRGGRSPLGRADQLGFVEGAGWDEHGVGTNAIAQALRTGAPEELRGTEHFARSHSAWDCTSAPVRHPGSGEVLGVIDLSGPRGTATPDTRGLVRSAARVVETLLAAQAPSPPRAARGTATPSLELRLLAEPATARVGGGDWFPLPTRSGEILALLSLRERGWSAEEMAYALYGERGTPGTVRTEIHRVRRRLGAVITTGPYRFTDPAAVTSDVSRLRTALEQGEVARALNIYRQPLLRSSDLLTIEEWRSELDRETAAAVRRSGDARIEARWSHTEMGQAYRHG</sequence>
<dbReference type="InterPro" id="IPR003018">
    <property type="entry name" value="GAF"/>
</dbReference>
<evidence type="ECO:0000259" key="1">
    <source>
        <dbReference type="Pfam" id="PF01590"/>
    </source>
</evidence>
<keyword evidence="3" id="KW-1185">Reference proteome</keyword>
<protein>
    <submittedName>
        <fullName evidence="2">GAF domain-containing protein</fullName>
    </submittedName>
</protein>